<keyword evidence="4" id="KW-0067">ATP-binding</keyword>
<dbReference type="GO" id="GO:0004713">
    <property type="term" value="F:protein tyrosine kinase activity"/>
    <property type="evidence" value="ECO:0007669"/>
    <property type="project" value="InterPro"/>
</dbReference>
<sequence>MTAALKISVGQHSDKGRKAVNQDFHGVASPTGAQRVSKGVAVALADGIGSSDVSQVASEFAVRGLLDDYYCTSDAWTVKKSVERVLAATNSWLHAKTRQGPHPFDQDRGYVCTLSALVFKSNTAHLFHVGDTRVYRVFSTSLEQLTQDHRVRVADGQSYLSRAVGFKPQLEIDYQALPLAPGDTFLLASDGVYEHLDPVFVADTVRHAQGDLDGAARALVDEALRRGSDDNLTVQIVVVDALPGADAAEGLVAGAALPTPSLLEPRATLDGFTIVRKLHGSARSHLYLAVDDETGARVALKTLSVDQHADPAAIERFLLEEWIARRIDSVHVLKPYVPARPRRHLYVTLEYVEGRTLAQWLADHPRPDVEAVRGVVEQIARGLQAFHRLEMLHRDLRPENIMIDGAGTVKIVDFGATRVAGLAEMAGGDGDVPGSVQYTAPECFLGEMATFRADLFSLGVITYQLLSGRLPYGTEVAKARTRSAQRRLRYDSVLADDREIPAWLDGVLRKAVAVDPLRRHESLSEFVHDLRHPNPALMERGTPPLLERHPVRFWKGVSLVLAVVVLVLLVKLNGA</sequence>
<dbReference type="Pfam" id="PF00069">
    <property type="entry name" value="Pkinase"/>
    <property type="match status" value="1"/>
</dbReference>
<dbReference type="OrthoDB" id="9801841at2"/>
<dbReference type="SUPFAM" id="SSF81606">
    <property type="entry name" value="PP2C-like"/>
    <property type="match status" value="1"/>
</dbReference>
<keyword evidence="3 5" id="KW-0418">Kinase</keyword>
<dbReference type="InterPro" id="IPR001932">
    <property type="entry name" value="PPM-type_phosphatase-like_dom"/>
</dbReference>
<evidence type="ECO:0000313" key="6">
    <source>
        <dbReference type="Proteomes" id="UP000193427"/>
    </source>
</evidence>
<dbReference type="InterPro" id="IPR011009">
    <property type="entry name" value="Kinase-like_dom_sf"/>
</dbReference>
<name>A0A1W6L499_9BURK</name>
<dbReference type="SMART" id="SM00332">
    <property type="entry name" value="PP2Cc"/>
    <property type="match status" value="1"/>
</dbReference>
<dbReference type="CDD" id="cd00143">
    <property type="entry name" value="PP2Cc"/>
    <property type="match status" value="1"/>
</dbReference>
<dbReference type="RefSeq" id="WP_085749301.1">
    <property type="nucleotide sequence ID" value="NZ_BSPR01000002.1"/>
</dbReference>
<accession>A0A1W6L499</accession>
<dbReference type="EMBL" id="CP015118">
    <property type="protein sequence ID" value="ARN19063.1"/>
    <property type="molecule type" value="Genomic_DNA"/>
</dbReference>
<evidence type="ECO:0000256" key="3">
    <source>
        <dbReference type="ARBA" id="ARBA00022777"/>
    </source>
</evidence>
<evidence type="ECO:0000313" key="5">
    <source>
        <dbReference type="EMBL" id="ARN19063.1"/>
    </source>
</evidence>
<dbReference type="InterPro" id="IPR020635">
    <property type="entry name" value="Tyr_kinase_cat_dom"/>
</dbReference>
<keyword evidence="6" id="KW-1185">Reference proteome</keyword>
<dbReference type="PROSITE" id="PS00109">
    <property type="entry name" value="PROTEIN_KINASE_TYR"/>
    <property type="match status" value="1"/>
</dbReference>
<reference evidence="5 6" key="1">
    <citation type="submission" date="2016-04" db="EMBL/GenBank/DDBJ databases">
        <title>Complete genome sequence of natural rubber-degrading, novel Gram-negative bacterium, Rhizobacter gummiphilus strain NS21.</title>
        <authorList>
            <person name="Tabata M."/>
            <person name="Kasai D."/>
            <person name="Fukuda M."/>
        </authorList>
    </citation>
    <scope>NUCLEOTIDE SEQUENCE [LARGE SCALE GENOMIC DNA]</scope>
    <source>
        <strain evidence="5 6">NS21</strain>
    </source>
</reference>
<keyword evidence="2" id="KW-0547">Nucleotide-binding</keyword>
<dbReference type="PANTHER" id="PTHR43289">
    <property type="entry name" value="MITOGEN-ACTIVATED PROTEIN KINASE KINASE KINASE 20-RELATED"/>
    <property type="match status" value="1"/>
</dbReference>
<dbReference type="Pfam" id="PF13672">
    <property type="entry name" value="PP2C_2"/>
    <property type="match status" value="1"/>
</dbReference>
<dbReference type="Gene3D" id="3.60.40.10">
    <property type="entry name" value="PPM-type phosphatase domain"/>
    <property type="match status" value="1"/>
</dbReference>
<dbReference type="PANTHER" id="PTHR43289:SF6">
    <property type="entry name" value="SERINE_THREONINE-PROTEIN KINASE NEKL-3"/>
    <property type="match status" value="1"/>
</dbReference>
<protein>
    <submittedName>
        <fullName evidence="5">Protein kinase</fullName>
    </submittedName>
</protein>
<evidence type="ECO:0000256" key="1">
    <source>
        <dbReference type="ARBA" id="ARBA00022679"/>
    </source>
</evidence>
<evidence type="ECO:0000256" key="4">
    <source>
        <dbReference type="ARBA" id="ARBA00022840"/>
    </source>
</evidence>
<organism evidence="5 6">
    <name type="scientific">Piscinibacter gummiphilus</name>
    <dbReference type="NCBI Taxonomy" id="946333"/>
    <lineage>
        <taxon>Bacteria</taxon>
        <taxon>Pseudomonadati</taxon>
        <taxon>Pseudomonadota</taxon>
        <taxon>Betaproteobacteria</taxon>
        <taxon>Burkholderiales</taxon>
        <taxon>Sphaerotilaceae</taxon>
        <taxon>Piscinibacter</taxon>
    </lineage>
</organism>
<dbReference type="InterPro" id="IPR036457">
    <property type="entry name" value="PPM-type-like_dom_sf"/>
</dbReference>
<dbReference type="SMART" id="SM00219">
    <property type="entry name" value="TyrKc"/>
    <property type="match status" value="1"/>
</dbReference>
<dbReference type="Gene3D" id="1.10.510.10">
    <property type="entry name" value="Transferase(Phosphotransferase) domain 1"/>
    <property type="match status" value="1"/>
</dbReference>
<keyword evidence="1" id="KW-0808">Transferase</keyword>
<dbReference type="GO" id="GO:0004674">
    <property type="term" value="F:protein serine/threonine kinase activity"/>
    <property type="evidence" value="ECO:0007669"/>
    <property type="project" value="TreeGrafter"/>
</dbReference>
<gene>
    <name evidence="5" type="ORF">A4W93_03535</name>
</gene>
<dbReference type="KEGG" id="rgu:A4W93_03535"/>
<dbReference type="STRING" id="946333.A4W93_03535"/>
<dbReference type="SMART" id="SM00331">
    <property type="entry name" value="PP2C_SIG"/>
    <property type="match status" value="1"/>
</dbReference>
<dbReference type="GO" id="GO:0005524">
    <property type="term" value="F:ATP binding"/>
    <property type="evidence" value="ECO:0007669"/>
    <property type="project" value="UniProtKB-KW"/>
</dbReference>
<dbReference type="PROSITE" id="PS51746">
    <property type="entry name" value="PPM_2"/>
    <property type="match status" value="1"/>
</dbReference>
<dbReference type="SUPFAM" id="SSF56112">
    <property type="entry name" value="Protein kinase-like (PK-like)"/>
    <property type="match status" value="1"/>
</dbReference>
<dbReference type="Proteomes" id="UP000193427">
    <property type="component" value="Chromosome"/>
</dbReference>
<dbReference type="PROSITE" id="PS50011">
    <property type="entry name" value="PROTEIN_KINASE_DOM"/>
    <property type="match status" value="1"/>
</dbReference>
<dbReference type="CDD" id="cd14014">
    <property type="entry name" value="STKc_PknB_like"/>
    <property type="match status" value="1"/>
</dbReference>
<proteinExistence type="predicted"/>
<evidence type="ECO:0000256" key="2">
    <source>
        <dbReference type="ARBA" id="ARBA00022741"/>
    </source>
</evidence>
<dbReference type="Gene3D" id="3.30.200.20">
    <property type="entry name" value="Phosphorylase Kinase, domain 1"/>
    <property type="match status" value="1"/>
</dbReference>
<dbReference type="AlphaFoldDB" id="A0A1W6L499"/>
<dbReference type="InterPro" id="IPR000719">
    <property type="entry name" value="Prot_kinase_dom"/>
</dbReference>
<dbReference type="InterPro" id="IPR008266">
    <property type="entry name" value="Tyr_kinase_AS"/>
</dbReference>